<evidence type="ECO:0000256" key="1">
    <source>
        <dbReference type="SAM" id="Coils"/>
    </source>
</evidence>
<dbReference type="Pfam" id="PF13555">
    <property type="entry name" value="AAA_29"/>
    <property type="match status" value="1"/>
</dbReference>
<proteinExistence type="predicted"/>
<evidence type="ECO:0000313" key="3">
    <source>
        <dbReference type="EMBL" id="KAA6328370.1"/>
    </source>
</evidence>
<keyword evidence="1" id="KW-0175">Coiled coil</keyword>
<feature type="transmembrane region" description="Helical" evidence="2">
    <location>
        <begin position="756"/>
        <end position="775"/>
    </location>
</feature>
<name>A0A5J4R5D7_9ZZZZ</name>
<feature type="coiled-coil region" evidence="1">
    <location>
        <begin position="404"/>
        <end position="438"/>
    </location>
</feature>
<dbReference type="InterPro" id="IPR027417">
    <property type="entry name" value="P-loop_NTPase"/>
</dbReference>
<evidence type="ECO:0000256" key="2">
    <source>
        <dbReference type="SAM" id="Phobius"/>
    </source>
</evidence>
<feature type="coiled-coil region" evidence="1">
    <location>
        <begin position="689"/>
        <end position="756"/>
    </location>
</feature>
<reference evidence="3" key="1">
    <citation type="submission" date="2019-03" db="EMBL/GenBank/DDBJ databases">
        <title>Single cell metagenomics reveals metabolic interactions within the superorganism composed of flagellate Streblomastix strix and complex community of Bacteroidetes bacteria on its surface.</title>
        <authorList>
            <person name="Treitli S.C."/>
            <person name="Kolisko M."/>
            <person name="Husnik F."/>
            <person name="Keeling P."/>
            <person name="Hampl V."/>
        </authorList>
    </citation>
    <scope>NUCLEOTIDE SEQUENCE</scope>
    <source>
        <strain evidence="3">STM</strain>
    </source>
</reference>
<feature type="coiled-coil region" evidence="1">
    <location>
        <begin position="274"/>
        <end position="378"/>
    </location>
</feature>
<accession>A0A5J4R5D7</accession>
<dbReference type="EMBL" id="SNRY01001831">
    <property type="protein sequence ID" value="KAA6328370.1"/>
    <property type="molecule type" value="Genomic_DNA"/>
</dbReference>
<protein>
    <submittedName>
        <fullName evidence="3">Chromosome partition protein Smc</fullName>
    </submittedName>
</protein>
<gene>
    <name evidence="3" type="ORF">EZS27_022729</name>
</gene>
<keyword evidence="2" id="KW-0472">Membrane</keyword>
<organism evidence="3">
    <name type="scientific">termite gut metagenome</name>
    <dbReference type="NCBI Taxonomy" id="433724"/>
    <lineage>
        <taxon>unclassified sequences</taxon>
        <taxon>metagenomes</taxon>
        <taxon>organismal metagenomes</taxon>
    </lineage>
</organism>
<comment type="caution">
    <text evidence="3">The sequence shown here is derived from an EMBL/GenBank/DDBJ whole genome shotgun (WGS) entry which is preliminary data.</text>
</comment>
<keyword evidence="2" id="KW-1133">Transmembrane helix</keyword>
<sequence>MLSLFSTSSDTAGFRLQYMEVFNWGTFHDKVFRISPQGNNSLLTGSNASGKSTLIDALLTLLVPAKKDRFYNQSSGAEKKGDRTEETYVLGNYGNIQREGETSATTQKLRDKNTYSVILASFANTDQRVITLFQLRWFANGELKRSFGLSHETLDIQKDFSNFDSKGTWKKLLDKKYNTNTAKKRIEFFNGIAEYGERIYNLFGMRSEKGLTLFNQIVGVKVLDDLDEFIRTNMLEERDAENEYVQLNDSFSTLMEAKTNIEKVKEQIAQLEPINKAADELTDIQEKLDQLQQSKDMAVYWFAKKNVELSEKEIEKCKKQLTDLNENLESLRKQEADLKSQETDLTVQIKTDAVGNQIEKLKTEIRRLEDSRDNRKQKLGAYSKVAQKVGFSTSPNETTFKENREKANEKKFELSKAIENKSEELRLAKNKKEEIDKRINENIGIIQSLQKSKNNISGREAEIRELILGKVGATAEEIPFIGELIRVKDDEKDWELSVEKILHNFALRLIVPEKYYANVNQFANSNNLSGRIIYQRYKGFTSLVNMQQKSVSPNSLLNKVDFKSKNTYTDWLEDVIYNQYNYTCVNDLQEFDRYEERAVTKEGLMKSVKGKHEKDDRPHVLKKDNYVLGWDNKEKVSLLKLEVKNQQELQKQAVAQIRTITETIKDINALQDDFSDLFKIYTKYDEIDWESYTKQIQEKTEQKSDLEKTNDKVKKLQEQLKQVQTDLNTLTNTIIKNEYKEILQIEEIELKKLKQIILIIIICLNNSAMLIFLLLNKKIPNYQMFPLRI</sequence>
<keyword evidence="2" id="KW-0812">Transmembrane</keyword>
<dbReference type="SUPFAM" id="SSF52540">
    <property type="entry name" value="P-loop containing nucleoside triphosphate hydrolases"/>
    <property type="match status" value="1"/>
</dbReference>
<dbReference type="AlphaFoldDB" id="A0A5J4R5D7"/>
<dbReference type="Gene3D" id="3.40.50.300">
    <property type="entry name" value="P-loop containing nucleotide triphosphate hydrolases"/>
    <property type="match status" value="1"/>
</dbReference>